<gene>
    <name evidence="12 15" type="primary">mraY</name>
    <name evidence="15" type="ORF">GCM10010995_13410</name>
</gene>
<keyword evidence="3 12" id="KW-0132">Cell division</keyword>
<feature type="transmembrane region" description="Helical" evidence="12">
    <location>
        <begin position="98"/>
        <end position="123"/>
    </location>
</feature>
<dbReference type="CDD" id="cd06852">
    <property type="entry name" value="GT_MraY"/>
    <property type="match status" value="1"/>
</dbReference>
<evidence type="ECO:0000256" key="13">
    <source>
        <dbReference type="NCBIfam" id="TIGR00445"/>
    </source>
</evidence>
<comment type="cofactor">
    <cofactor evidence="12 14">
        <name>Mg(2+)</name>
        <dbReference type="ChEBI" id="CHEBI:18420"/>
    </cofactor>
</comment>
<evidence type="ECO:0000256" key="10">
    <source>
        <dbReference type="ARBA" id="ARBA00023306"/>
    </source>
</evidence>
<dbReference type="UniPathway" id="UPA00219"/>
<reference evidence="15" key="2">
    <citation type="submission" date="2020-09" db="EMBL/GenBank/DDBJ databases">
        <authorList>
            <person name="Sun Q."/>
            <person name="Zhou Y."/>
        </authorList>
    </citation>
    <scope>NUCLEOTIDE SEQUENCE</scope>
    <source>
        <strain evidence="15">CGMCC 1.15758</strain>
    </source>
</reference>
<evidence type="ECO:0000256" key="14">
    <source>
        <dbReference type="PIRSR" id="PIRSR600715-1"/>
    </source>
</evidence>
<evidence type="ECO:0000256" key="4">
    <source>
        <dbReference type="ARBA" id="ARBA00022679"/>
    </source>
</evidence>
<comment type="caution">
    <text evidence="15">The sequence shown here is derived from an EMBL/GenBank/DDBJ whole genome shotgun (WGS) entry which is preliminary data.</text>
</comment>
<feature type="transmembrane region" description="Helical" evidence="12">
    <location>
        <begin position="266"/>
        <end position="287"/>
    </location>
</feature>
<dbReference type="EMBL" id="BMJS01000012">
    <property type="protein sequence ID" value="GGF97542.1"/>
    <property type="molecule type" value="Genomic_DNA"/>
</dbReference>
<keyword evidence="5 12" id="KW-0812">Transmembrane</keyword>
<sequence length="363" mass="40609">MLLWLTGWLSQYFTFMHIFSSYVTVRSLMAALTALLISLFVGKPMINWLSKMQIGQVVRDDGPQTHLVKKNTPTMGGCLIIFSIVVSILLWAKLNSPFIWVLLFVLVSFGLIGFLDDFLKLVLKHPKGLRAKYKYLMQSIFAIVAMLWVYALLHNYMDFSLSIPFSKDWVIPLGAWVILLGYFVITGSSNAVNLTDGLDGLAILPIVLVAMGLAVYAYVITNSAFAGHLLFDYMPNVGIDELVVFCAAIAGAGFGFLWFNAYPAEVFMGDVGSLALGATLGTIAVIIRQELVFFIMGFLFVMETVSVILQVGSYKLRKKRIFRMAPLHHHFELKGWPETKVVVRFWILTVIFVLIGLAALKVR</sequence>
<dbReference type="InterPro" id="IPR003524">
    <property type="entry name" value="PNAcMuramoyl-5peptid_Trfase"/>
</dbReference>
<dbReference type="GO" id="GO:0009252">
    <property type="term" value="P:peptidoglycan biosynthetic process"/>
    <property type="evidence" value="ECO:0007669"/>
    <property type="project" value="UniProtKB-UniRule"/>
</dbReference>
<evidence type="ECO:0000256" key="12">
    <source>
        <dbReference type="HAMAP-Rule" id="MF_00038"/>
    </source>
</evidence>
<dbReference type="PANTHER" id="PTHR22926:SF5">
    <property type="entry name" value="PHOSPHO-N-ACETYLMURAMOYL-PENTAPEPTIDE-TRANSFERASE HOMOLOG"/>
    <property type="match status" value="1"/>
</dbReference>
<feature type="transmembrane region" description="Helical" evidence="12">
    <location>
        <begin position="74"/>
        <end position="92"/>
    </location>
</feature>
<dbReference type="InterPro" id="IPR018480">
    <property type="entry name" value="PNAcMuramoyl-5peptid_Trfase_CS"/>
</dbReference>
<comment type="subcellular location">
    <subcellularLocation>
        <location evidence="12">Cell membrane</location>
        <topology evidence="12">Multi-pass membrane protein</topology>
    </subcellularLocation>
    <subcellularLocation>
        <location evidence="1">Membrane</location>
        <topology evidence="1">Multi-pass membrane protein</topology>
    </subcellularLocation>
</comment>
<keyword evidence="12 14" id="KW-0479">Metal-binding</keyword>
<dbReference type="NCBIfam" id="TIGR00445">
    <property type="entry name" value="mraY"/>
    <property type="match status" value="1"/>
</dbReference>
<keyword evidence="9 12" id="KW-0472">Membrane</keyword>
<feature type="binding site" evidence="14">
    <location>
        <position position="270"/>
    </location>
    <ligand>
        <name>Mg(2+)</name>
        <dbReference type="ChEBI" id="CHEBI:18420"/>
    </ligand>
</feature>
<comment type="similarity">
    <text evidence="2 12">Belongs to the glycosyltransferase 4 family. MraY subfamily.</text>
</comment>
<feature type="transmembrane region" description="Helical" evidence="12">
    <location>
        <begin position="341"/>
        <end position="360"/>
    </location>
</feature>
<dbReference type="Proteomes" id="UP000636949">
    <property type="component" value="Unassembled WGS sequence"/>
</dbReference>
<protein>
    <recommendedName>
        <fullName evidence="12 13">Phospho-N-acetylmuramoyl-pentapeptide-transferase</fullName>
        <ecNumber evidence="12 13">2.7.8.13</ecNumber>
    </recommendedName>
    <alternativeName>
        <fullName evidence="12">UDP-MurNAc-pentapeptide phosphotransferase</fullName>
    </alternativeName>
</protein>
<dbReference type="HAMAP" id="MF_00038">
    <property type="entry name" value="MraY"/>
    <property type="match status" value="1"/>
</dbReference>
<feature type="transmembrane region" description="Helical" evidence="12">
    <location>
        <begin position="293"/>
        <end position="314"/>
    </location>
</feature>
<evidence type="ECO:0000256" key="11">
    <source>
        <dbReference type="ARBA" id="ARBA00023316"/>
    </source>
</evidence>
<comment type="function">
    <text evidence="12">Catalyzes the initial step of the lipid cycle reactions in the biosynthesis of the cell wall peptidoglycan: transfers peptidoglycan precursor phospho-MurNAc-pentapeptide from UDP-MurNAc-pentapeptide onto the lipid carrier undecaprenyl phosphate, yielding undecaprenyl-pyrophosphoryl-MurNAc-pentapeptide, known as lipid I.</text>
</comment>
<evidence type="ECO:0000256" key="8">
    <source>
        <dbReference type="ARBA" id="ARBA00022989"/>
    </source>
</evidence>
<evidence type="ECO:0000313" key="16">
    <source>
        <dbReference type="Proteomes" id="UP000636949"/>
    </source>
</evidence>
<keyword evidence="16" id="KW-1185">Reference proteome</keyword>
<name>A0A8J3E8Z8_9GAMM</name>
<dbReference type="OrthoDB" id="9805475at2"/>
<organism evidence="15 16">
    <name type="scientific">Cysteiniphilum litorale</name>
    <dbReference type="NCBI Taxonomy" id="2056700"/>
    <lineage>
        <taxon>Bacteria</taxon>
        <taxon>Pseudomonadati</taxon>
        <taxon>Pseudomonadota</taxon>
        <taxon>Gammaproteobacteria</taxon>
        <taxon>Thiotrichales</taxon>
        <taxon>Fastidiosibacteraceae</taxon>
        <taxon>Cysteiniphilum</taxon>
    </lineage>
</organism>
<comment type="pathway">
    <text evidence="12">Cell wall biogenesis; peptidoglycan biosynthesis.</text>
</comment>
<dbReference type="GO" id="GO:0071555">
    <property type="term" value="P:cell wall organization"/>
    <property type="evidence" value="ECO:0007669"/>
    <property type="project" value="UniProtKB-KW"/>
</dbReference>
<feature type="transmembrane region" description="Helical" evidence="12">
    <location>
        <begin position="135"/>
        <end position="157"/>
    </location>
</feature>
<keyword evidence="12 14" id="KW-0460">Magnesium</keyword>
<dbReference type="Pfam" id="PF10555">
    <property type="entry name" value="MraY_sig1"/>
    <property type="match status" value="1"/>
</dbReference>
<evidence type="ECO:0000256" key="2">
    <source>
        <dbReference type="ARBA" id="ARBA00005583"/>
    </source>
</evidence>
<feature type="transmembrane region" description="Helical" evidence="12">
    <location>
        <begin position="169"/>
        <end position="188"/>
    </location>
</feature>
<dbReference type="AlphaFoldDB" id="A0A8J3E8Z8"/>
<evidence type="ECO:0000256" key="6">
    <source>
        <dbReference type="ARBA" id="ARBA00022960"/>
    </source>
</evidence>
<feature type="transmembrane region" description="Helical" evidence="12">
    <location>
        <begin position="239"/>
        <end position="259"/>
    </location>
</feature>
<feature type="transmembrane region" description="Helical" evidence="12">
    <location>
        <begin position="20"/>
        <end position="42"/>
    </location>
</feature>
<keyword evidence="10 12" id="KW-0131">Cell cycle</keyword>
<evidence type="ECO:0000256" key="5">
    <source>
        <dbReference type="ARBA" id="ARBA00022692"/>
    </source>
</evidence>
<dbReference type="RefSeq" id="WP_117002494.1">
    <property type="nucleotide sequence ID" value="NZ_BMJS01000012.1"/>
</dbReference>
<feature type="transmembrane region" description="Helical" evidence="12">
    <location>
        <begin position="200"/>
        <end position="219"/>
    </location>
</feature>
<dbReference type="PROSITE" id="PS01348">
    <property type="entry name" value="MRAY_2"/>
    <property type="match status" value="1"/>
</dbReference>
<feature type="binding site" evidence="14">
    <location>
        <position position="193"/>
    </location>
    <ligand>
        <name>Mg(2+)</name>
        <dbReference type="ChEBI" id="CHEBI:18420"/>
    </ligand>
</feature>
<reference evidence="15" key="1">
    <citation type="journal article" date="2014" name="Int. J. Syst. Evol. Microbiol.">
        <title>Complete genome sequence of Corynebacterium casei LMG S-19264T (=DSM 44701T), isolated from a smear-ripened cheese.</title>
        <authorList>
            <consortium name="US DOE Joint Genome Institute (JGI-PGF)"/>
            <person name="Walter F."/>
            <person name="Albersmeier A."/>
            <person name="Kalinowski J."/>
            <person name="Ruckert C."/>
        </authorList>
    </citation>
    <scope>NUCLEOTIDE SEQUENCE</scope>
    <source>
        <strain evidence="15">CGMCC 1.15758</strain>
    </source>
</reference>
<keyword evidence="6 12" id="KW-0133">Cell shape</keyword>
<dbReference type="GO" id="GO:0046872">
    <property type="term" value="F:metal ion binding"/>
    <property type="evidence" value="ECO:0007669"/>
    <property type="project" value="UniProtKB-KW"/>
</dbReference>
<accession>A0A8J3E8Z8</accession>
<keyword evidence="11 12" id="KW-0961">Cell wall biogenesis/degradation</keyword>
<keyword evidence="12" id="KW-1003">Cell membrane</keyword>
<dbReference type="GO" id="GO:0051301">
    <property type="term" value="P:cell division"/>
    <property type="evidence" value="ECO:0007669"/>
    <property type="project" value="UniProtKB-KW"/>
</dbReference>
<keyword evidence="8 12" id="KW-1133">Transmembrane helix</keyword>
<dbReference type="PANTHER" id="PTHR22926">
    <property type="entry name" value="PHOSPHO-N-ACETYLMURAMOYL-PENTAPEPTIDE-TRANSFERASE"/>
    <property type="match status" value="1"/>
</dbReference>
<evidence type="ECO:0000313" key="15">
    <source>
        <dbReference type="EMBL" id="GGF97542.1"/>
    </source>
</evidence>
<evidence type="ECO:0000256" key="1">
    <source>
        <dbReference type="ARBA" id="ARBA00004141"/>
    </source>
</evidence>
<keyword evidence="7 12" id="KW-0573">Peptidoglycan synthesis</keyword>
<comment type="catalytic activity">
    <reaction evidence="12">
        <text>UDP-N-acetyl-alpha-D-muramoyl-L-alanyl-gamma-D-glutamyl-meso-2,6-diaminopimeloyl-D-alanyl-D-alanine + di-trans,octa-cis-undecaprenyl phosphate = di-trans,octa-cis-undecaprenyl diphospho-N-acetyl-alpha-D-muramoyl-L-alanyl-D-glutamyl-meso-2,6-diaminopimeloyl-D-alanyl-D-alanine + UMP</text>
        <dbReference type="Rhea" id="RHEA:28386"/>
        <dbReference type="ChEBI" id="CHEBI:57865"/>
        <dbReference type="ChEBI" id="CHEBI:60392"/>
        <dbReference type="ChEBI" id="CHEBI:61386"/>
        <dbReference type="ChEBI" id="CHEBI:61387"/>
        <dbReference type="EC" id="2.7.8.13"/>
    </reaction>
</comment>
<dbReference type="EC" id="2.7.8.13" evidence="12 13"/>
<dbReference type="GO" id="GO:0005886">
    <property type="term" value="C:plasma membrane"/>
    <property type="evidence" value="ECO:0007669"/>
    <property type="project" value="UniProtKB-SubCell"/>
</dbReference>
<dbReference type="InterPro" id="IPR000715">
    <property type="entry name" value="Glycosyl_transferase_4"/>
</dbReference>
<dbReference type="GO" id="GO:0008963">
    <property type="term" value="F:phospho-N-acetylmuramoyl-pentapeptide-transferase activity"/>
    <property type="evidence" value="ECO:0007669"/>
    <property type="project" value="UniProtKB-UniRule"/>
</dbReference>
<evidence type="ECO:0000256" key="9">
    <source>
        <dbReference type="ARBA" id="ARBA00023136"/>
    </source>
</evidence>
<dbReference type="Pfam" id="PF00953">
    <property type="entry name" value="Glycos_transf_4"/>
    <property type="match status" value="1"/>
</dbReference>
<keyword evidence="4 12" id="KW-0808">Transferase</keyword>
<evidence type="ECO:0000256" key="7">
    <source>
        <dbReference type="ARBA" id="ARBA00022984"/>
    </source>
</evidence>
<proteinExistence type="inferred from homology"/>
<dbReference type="GO" id="GO:0008360">
    <property type="term" value="P:regulation of cell shape"/>
    <property type="evidence" value="ECO:0007669"/>
    <property type="project" value="UniProtKB-KW"/>
</dbReference>
<evidence type="ECO:0000256" key="3">
    <source>
        <dbReference type="ARBA" id="ARBA00022618"/>
    </source>
</evidence>